<comment type="caution">
    <text evidence="1">The sequence shown here is derived from an EMBL/GenBank/DDBJ whole genome shotgun (WGS) entry which is preliminary data.</text>
</comment>
<keyword evidence="2" id="KW-1185">Reference proteome</keyword>
<dbReference type="Proteomes" id="UP000596739">
    <property type="component" value="Unassembled WGS sequence"/>
</dbReference>
<organism evidence="1 2">
    <name type="scientific">Clostridium yunnanense</name>
    <dbReference type="NCBI Taxonomy" id="2800325"/>
    <lineage>
        <taxon>Bacteria</taxon>
        <taxon>Bacillati</taxon>
        <taxon>Bacillota</taxon>
        <taxon>Clostridia</taxon>
        <taxon>Eubacteriales</taxon>
        <taxon>Clostridiaceae</taxon>
        <taxon>Clostridium</taxon>
    </lineage>
</organism>
<proteinExistence type="predicted"/>
<evidence type="ECO:0000313" key="2">
    <source>
        <dbReference type="Proteomes" id="UP000596739"/>
    </source>
</evidence>
<protein>
    <submittedName>
        <fullName evidence="1">Uncharacterized protein</fullName>
    </submittedName>
</protein>
<name>A0ABS1ERU8_9CLOT</name>
<reference evidence="2" key="1">
    <citation type="submission" date="2021-01" db="EMBL/GenBank/DDBJ databases">
        <title>Genome public.</title>
        <authorList>
            <person name="Liu C."/>
            <person name="Sun Q."/>
        </authorList>
    </citation>
    <scope>NUCLEOTIDE SEQUENCE [LARGE SCALE GENOMIC DNA]</scope>
    <source>
        <strain evidence="2">YIM B02505</strain>
    </source>
</reference>
<accession>A0ABS1ERU8</accession>
<dbReference type="EMBL" id="JAENHN010000045">
    <property type="protein sequence ID" value="MBK1812123.1"/>
    <property type="molecule type" value="Genomic_DNA"/>
</dbReference>
<sequence>MKKKVMLVSFVLILAIISIFCILNYRSAARDINQAINRPGLLPVNIIYEQKVSKGSMVFGITSDGNAKGLFAAAVKKNIFGYTAIYSGVQGDIKTTIDKVGLTESYFPSINKLTSPMFYGIIGNSEIKKVKIIEKKRNIEAEAKIIDANGYRLWLMNMDKFQGSQFDIIGLTADDKEISHRKDNIAPWTVEQKPFKM</sequence>
<evidence type="ECO:0000313" key="1">
    <source>
        <dbReference type="EMBL" id="MBK1812123.1"/>
    </source>
</evidence>
<dbReference type="RefSeq" id="WP_200271014.1">
    <property type="nucleotide sequence ID" value="NZ_JAENHN010000045.1"/>
</dbReference>
<gene>
    <name evidence="1" type="ORF">JHL18_15985</name>
</gene>